<organism evidence="1 2">
    <name type="scientific">Brachionus plicatilis</name>
    <name type="common">Marine rotifer</name>
    <name type="synonym">Brachionus muelleri</name>
    <dbReference type="NCBI Taxonomy" id="10195"/>
    <lineage>
        <taxon>Eukaryota</taxon>
        <taxon>Metazoa</taxon>
        <taxon>Spiralia</taxon>
        <taxon>Gnathifera</taxon>
        <taxon>Rotifera</taxon>
        <taxon>Eurotatoria</taxon>
        <taxon>Monogononta</taxon>
        <taxon>Pseudotrocha</taxon>
        <taxon>Ploima</taxon>
        <taxon>Brachionidae</taxon>
        <taxon>Brachionus</taxon>
    </lineage>
</organism>
<evidence type="ECO:0000313" key="1">
    <source>
        <dbReference type="EMBL" id="RMZ93367.1"/>
    </source>
</evidence>
<protein>
    <submittedName>
        <fullName evidence="1">Uncharacterized protein</fullName>
    </submittedName>
</protein>
<dbReference type="EMBL" id="REGN01013869">
    <property type="protein sequence ID" value="RMZ93367.1"/>
    <property type="molecule type" value="Genomic_DNA"/>
</dbReference>
<accession>A0A3M7P3P9</accession>
<sequence length="52" mass="6142">MHVLQLALLSEKSLKKNFRMLLLRWLWLPIRIHDTLAFSNCLILGHLEVDDS</sequence>
<evidence type="ECO:0000313" key="2">
    <source>
        <dbReference type="Proteomes" id="UP000276133"/>
    </source>
</evidence>
<proteinExistence type="predicted"/>
<comment type="caution">
    <text evidence="1">The sequence shown here is derived from an EMBL/GenBank/DDBJ whole genome shotgun (WGS) entry which is preliminary data.</text>
</comment>
<name>A0A3M7P3P9_BRAPC</name>
<dbReference type="AlphaFoldDB" id="A0A3M7P3P9"/>
<keyword evidence="2" id="KW-1185">Reference proteome</keyword>
<reference evidence="1 2" key="1">
    <citation type="journal article" date="2018" name="Sci. Rep.">
        <title>Genomic signatures of local adaptation to the degree of environmental predictability in rotifers.</title>
        <authorList>
            <person name="Franch-Gras L."/>
            <person name="Hahn C."/>
            <person name="Garcia-Roger E.M."/>
            <person name="Carmona M.J."/>
            <person name="Serra M."/>
            <person name="Gomez A."/>
        </authorList>
    </citation>
    <scope>NUCLEOTIDE SEQUENCE [LARGE SCALE GENOMIC DNA]</scope>
    <source>
        <strain evidence="1">HYR1</strain>
    </source>
</reference>
<gene>
    <name evidence="1" type="ORF">BpHYR1_020425</name>
</gene>
<dbReference type="Proteomes" id="UP000276133">
    <property type="component" value="Unassembled WGS sequence"/>
</dbReference>